<reference evidence="10" key="2">
    <citation type="submission" date="2025-09" db="UniProtKB">
        <authorList>
            <consortium name="Ensembl"/>
        </authorList>
    </citation>
    <scope>IDENTIFICATION</scope>
    <source>
        <strain evidence="10">Glennie</strain>
    </source>
</reference>
<evidence type="ECO:0000256" key="2">
    <source>
        <dbReference type="ARBA" id="ARBA00008789"/>
    </source>
</evidence>
<dbReference type="CTD" id="55113"/>
<comment type="catalytic activity">
    <reaction evidence="8">
        <text>a 1,2-diacyl-sn-glycero-3-phospho-L-serine(in) = a 1,2-diacyl-sn-glycero-3-phospho-L-serine(out)</text>
        <dbReference type="Rhea" id="RHEA:38663"/>
        <dbReference type="ChEBI" id="CHEBI:57262"/>
    </reaction>
</comment>
<dbReference type="GeneID" id="103167135"/>
<dbReference type="AlphaFoldDB" id="A0A6I8NIW5"/>
<feature type="transmembrane region" description="Helical" evidence="9">
    <location>
        <begin position="297"/>
        <end position="315"/>
    </location>
</feature>
<keyword evidence="11" id="KW-1185">Reference proteome</keyword>
<dbReference type="GO" id="GO:0005886">
    <property type="term" value="C:plasma membrane"/>
    <property type="evidence" value="ECO:0000318"/>
    <property type="project" value="GO_Central"/>
</dbReference>
<evidence type="ECO:0000256" key="1">
    <source>
        <dbReference type="ARBA" id="ARBA00004651"/>
    </source>
</evidence>
<dbReference type="GO" id="GO:1902742">
    <property type="term" value="P:apoptotic process involved in development"/>
    <property type="evidence" value="ECO:0000318"/>
    <property type="project" value="GO_Central"/>
</dbReference>
<dbReference type="GO" id="GO:0043652">
    <property type="term" value="P:engulfment of apoptotic cell"/>
    <property type="evidence" value="ECO:0000318"/>
    <property type="project" value="GO_Central"/>
</dbReference>
<dbReference type="InParanoid" id="A0A6I8NIW5"/>
<dbReference type="Pfam" id="PF09815">
    <property type="entry name" value="XK-related"/>
    <property type="match status" value="1"/>
</dbReference>
<evidence type="ECO:0000256" key="5">
    <source>
        <dbReference type="ARBA" id="ARBA00022703"/>
    </source>
</evidence>
<dbReference type="OMA" id="THIAWLP"/>
<evidence type="ECO:0000256" key="8">
    <source>
        <dbReference type="ARBA" id="ARBA00024479"/>
    </source>
</evidence>
<dbReference type="KEGG" id="oaa:103167135"/>
<organism evidence="10 11">
    <name type="scientific">Ornithorhynchus anatinus</name>
    <name type="common">Duckbill platypus</name>
    <dbReference type="NCBI Taxonomy" id="9258"/>
    <lineage>
        <taxon>Eukaryota</taxon>
        <taxon>Metazoa</taxon>
        <taxon>Chordata</taxon>
        <taxon>Craniata</taxon>
        <taxon>Vertebrata</taxon>
        <taxon>Euteleostomi</taxon>
        <taxon>Mammalia</taxon>
        <taxon>Monotremata</taxon>
        <taxon>Ornithorhynchidae</taxon>
        <taxon>Ornithorhynchus</taxon>
    </lineage>
</organism>
<feature type="transmembrane region" description="Helical" evidence="9">
    <location>
        <begin position="207"/>
        <end position="225"/>
    </location>
</feature>
<evidence type="ECO:0000313" key="10">
    <source>
        <dbReference type="Ensembl" id="ENSOANP00000041093.1"/>
    </source>
</evidence>
<feature type="transmembrane region" description="Helical" evidence="9">
    <location>
        <begin position="232"/>
        <end position="253"/>
    </location>
</feature>
<dbReference type="GO" id="GO:0017128">
    <property type="term" value="F:phospholipid scramblase activity"/>
    <property type="evidence" value="ECO:0007669"/>
    <property type="project" value="Ensembl"/>
</dbReference>
<dbReference type="PANTHER" id="PTHR16024:SF8">
    <property type="entry name" value="XK-RELATED PROTEIN 8"/>
    <property type="match status" value="1"/>
</dbReference>
<dbReference type="GO" id="GO:0045663">
    <property type="term" value="P:positive regulation of myoblast differentiation"/>
    <property type="evidence" value="ECO:0007669"/>
    <property type="project" value="Ensembl"/>
</dbReference>
<evidence type="ECO:0000256" key="9">
    <source>
        <dbReference type="RuleBase" id="RU910716"/>
    </source>
</evidence>
<dbReference type="PANTHER" id="PTHR16024">
    <property type="entry name" value="XK-RELATED PROTEIN"/>
    <property type="match status" value="1"/>
</dbReference>
<evidence type="ECO:0000256" key="4">
    <source>
        <dbReference type="ARBA" id="ARBA00022692"/>
    </source>
</evidence>
<proteinExistence type="inferred from homology"/>
<gene>
    <name evidence="10" type="primary">XKR8</name>
</gene>
<feature type="transmembrane region" description="Helical" evidence="9">
    <location>
        <begin position="48"/>
        <end position="70"/>
    </location>
</feature>
<keyword evidence="4 9" id="KW-0812">Transmembrane</keyword>
<dbReference type="RefSeq" id="XP_028936955.1">
    <property type="nucleotide sequence ID" value="XM_029081122.2"/>
</dbReference>
<dbReference type="Proteomes" id="UP000002279">
    <property type="component" value="Unplaced"/>
</dbReference>
<keyword evidence="7 9" id="KW-0472">Membrane</keyword>
<dbReference type="Ensembl" id="ENSOANT00000069572.1">
    <property type="protein sequence ID" value="ENSOANP00000041093.1"/>
    <property type="gene ID" value="ENSOANG00000036599.1"/>
</dbReference>
<feature type="transmembrane region" description="Helical" evidence="9">
    <location>
        <begin position="16"/>
        <end position="36"/>
    </location>
</feature>
<evidence type="ECO:0000313" key="11">
    <source>
        <dbReference type="Proteomes" id="UP000002279"/>
    </source>
</evidence>
<dbReference type="GO" id="GO:0070782">
    <property type="term" value="P:phosphatidylserine exposure on apoptotic cell surface"/>
    <property type="evidence" value="ECO:0000318"/>
    <property type="project" value="GO_Central"/>
</dbReference>
<reference evidence="10" key="1">
    <citation type="submission" date="2025-08" db="UniProtKB">
        <authorList>
            <consortium name="Ensembl"/>
        </authorList>
    </citation>
    <scope>IDENTIFICATION</scope>
    <source>
        <strain evidence="10">Glennie</strain>
    </source>
</reference>
<accession>A0A6I8NIW5</accession>
<protein>
    <recommendedName>
        <fullName evidence="9">XK-related protein</fullName>
    </recommendedName>
</protein>
<comment type="similarity">
    <text evidence="2 9">Belongs to the XK family.</text>
</comment>
<name>A0A6I8NIW5_ORNAN</name>
<feature type="transmembrane region" description="Helical" evidence="9">
    <location>
        <begin position="327"/>
        <end position="349"/>
    </location>
</feature>
<keyword evidence="6 9" id="KW-1133">Transmembrane helix</keyword>
<comment type="subcellular location">
    <subcellularLocation>
        <location evidence="1">Cell membrane</location>
        <topology evidence="1">Multi-pass membrane protein</topology>
    </subcellularLocation>
    <subcellularLocation>
        <location evidence="9">Membrane</location>
        <topology evidence="9">Multi-pass membrane protein</topology>
    </subcellularLocation>
</comment>
<dbReference type="InterPro" id="IPR018629">
    <property type="entry name" value="XK-rel"/>
</dbReference>
<dbReference type="GeneTree" id="ENSGT01140000282565"/>
<dbReference type="FunCoup" id="A0A6I8NIW5">
    <property type="interactions" value="518"/>
</dbReference>
<keyword evidence="3" id="KW-1003">Cell membrane</keyword>
<sequence length="394" mass="43306">MGCAAAWCRGRCPWEALLTALGTAAFVVDAVADVWAAGGYVREGRPAWALLLLAPLLLSSLAGQLLSWAWHRADPPGLAPDGCPPARPPPRLLALCHLLQLGYLARCVHALRVEVYLWRKEKPSEVELAYAAFLSLDISLLRLFETFLETAPQLTLVLIFCLQAHTAQYFQWAGICTSLLCASWALLDYHRSLRSCLEDKHPLDAPFAIVTYFLWNLLLLAPRLLALALLGALAPGLLAMHFVAVWLAMLLWVCLQGTDFMGAGGWEGLYRAVVAVILYFSWFNVAEGRTVGRSTLYYTFMLCDSTLLVGCWLWTHWPLPAGSLLAWALPTAAVSFAVGLGLRGVYYWWLHPRASWDEVDFGRAGAQPPPPGPANPRMATLARSFYSTAVVGPA</sequence>
<evidence type="ECO:0000256" key="6">
    <source>
        <dbReference type="ARBA" id="ARBA00022989"/>
    </source>
</evidence>
<dbReference type="Bgee" id="ENSOANG00000036599">
    <property type="expression patterns" value="Expressed in liver and 7 other cell types or tissues"/>
</dbReference>
<dbReference type="InterPro" id="IPR050895">
    <property type="entry name" value="XK-related_scramblase"/>
</dbReference>
<keyword evidence="5" id="KW-0053">Apoptosis</keyword>
<feature type="transmembrane region" description="Helical" evidence="9">
    <location>
        <begin position="268"/>
        <end position="285"/>
    </location>
</feature>
<evidence type="ECO:0000256" key="3">
    <source>
        <dbReference type="ARBA" id="ARBA00022475"/>
    </source>
</evidence>
<dbReference type="OrthoDB" id="6136301at2759"/>
<evidence type="ECO:0000256" key="7">
    <source>
        <dbReference type="ARBA" id="ARBA00023136"/>
    </source>
</evidence>
<feature type="transmembrane region" description="Helical" evidence="9">
    <location>
        <begin position="169"/>
        <end position="187"/>
    </location>
</feature>